<evidence type="ECO:0000313" key="3">
    <source>
        <dbReference type="Proteomes" id="UP000762676"/>
    </source>
</evidence>
<sequence length="241" mass="26239">MPRITPSPSLSSISTAVSSTSSSSSSYANHPTVTVDHVSTDTKEKTVSRDATGDTSDRISNPMPKAVVRRSYSADLEESSQSFSTSSSSCQQQHPPPHHHQQNAEPPDNAIVKVHAMYETGLRRNVNIKLHISEQTTSRDIVNLVVRHLNSVVQRKGKGAFAYPDDALQSFCLVLIFQDGRKKVLSNEDTPLSLGDQLHRARVCVTILEPVLARRLERGGGVVSGQEDDEEDDGLGQATIV</sequence>
<gene>
    <name evidence="2" type="ORF">ElyMa_001898300</name>
</gene>
<dbReference type="Proteomes" id="UP000762676">
    <property type="component" value="Unassembled WGS sequence"/>
</dbReference>
<keyword evidence="3" id="KW-1185">Reference proteome</keyword>
<evidence type="ECO:0000313" key="2">
    <source>
        <dbReference type="EMBL" id="GFR63551.1"/>
    </source>
</evidence>
<protein>
    <submittedName>
        <fullName evidence="2">Ankyrin repeat and fibronectin type-III domain-containing protein</fullName>
    </submittedName>
</protein>
<feature type="region of interest" description="Disordered" evidence="1">
    <location>
        <begin position="222"/>
        <end position="241"/>
    </location>
</feature>
<dbReference type="AlphaFoldDB" id="A0AAV4ESS0"/>
<feature type="compositionally biased region" description="Low complexity" evidence="1">
    <location>
        <begin position="1"/>
        <end position="26"/>
    </location>
</feature>
<organism evidence="2 3">
    <name type="scientific">Elysia marginata</name>
    <dbReference type="NCBI Taxonomy" id="1093978"/>
    <lineage>
        <taxon>Eukaryota</taxon>
        <taxon>Metazoa</taxon>
        <taxon>Spiralia</taxon>
        <taxon>Lophotrochozoa</taxon>
        <taxon>Mollusca</taxon>
        <taxon>Gastropoda</taxon>
        <taxon>Heterobranchia</taxon>
        <taxon>Euthyneura</taxon>
        <taxon>Panpulmonata</taxon>
        <taxon>Sacoglossa</taxon>
        <taxon>Placobranchoidea</taxon>
        <taxon>Plakobranchidae</taxon>
        <taxon>Elysia</taxon>
    </lineage>
</organism>
<proteinExistence type="predicted"/>
<feature type="compositionally biased region" description="Basic and acidic residues" evidence="1">
    <location>
        <begin position="38"/>
        <end position="57"/>
    </location>
</feature>
<reference evidence="2 3" key="1">
    <citation type="journal article" date="2021" name="Elife">
        <title>Chloroplast acquisition without the gene transfer in kleptoplastic sea slugs, Plakobranchus ocellatus.</title>
        <authorList>
            <person name="Maeda T."/>
            <person name="Takahashi S."/>
            <person name="Yoshida T."/>
            <person name="Shimamura S."/>
            <person name="Takaki Y."/>
            <person name="Nagai Y."/>
            <person name="Toyoda A."/>
            <person name="Suzuki Y."/>
            <person name="Arimoto A."/>
            <person name="Ishii H."/>
            <person name="Satoh N."/>
            <person name="Nishiyama T."/>
            <person name="Hasebe M."/>
            <person name="Maruyama T."/>
            <person name="Minagawa J."/>
            <person name="Obokata J."/>
            <person name="Shigenobu S."/>
        </authorList>
    </citation>
    <scope>NUCLEOTIDE SEQUENCE [LARGE SCALE GENOMIC DNA]</scope>
</reference>
<feature type="region of interest" description="Disordered" evidence="1">
    <location>
        <begin position="1"/>
        <end position="105"/>
    </location>
</feature>
<accession>A0AAV4ESS0</accession>
<evidence type="ECO:0000256" key="1">
    <source>
        <dbReference type="SAM" id="MobiDB-lite"/>
    </source>
</evidence>
<dbReference type="EMBL" id="BMAT01003855">
    <property type="protein sequence ID" value="GFR63551.1"/>
    <property type="molecule type" value="Genomic_DNA"/>
</dbReference>
<comment type="caution">
    <text evidence="2">The sequence shown here is derived from an EMBL/GenBank/DDBJ whole genome shotgun (WGS) entry which is preliminary data.</text>
</comment>
<name>A0AAV4ESS0_9GAST</name>
<feature type="compositionally biased region" description="Low complexity" evidence="1">
    <location>
        <begin position="79"/>
        <end position="93"/>
    </location>
</feature>